<organism evidence="3 4">
    <name type="scientific">Vagococcus vulneris</name>
    <dbReference type="NCBI Taxonomy" id="1977869"/>
    <lineage>
        <taxon>Bacteria</taxon>
        <taxon>Bacillati</taxon>
        <taxon>Bacillota</taxon>
        <taxon>Bacilli</taxon>
        <taxon>Lactobacillales</taxon>
        <taxon>Enterococcaceae</taxon>
        <taxon>Vagococcus</taxon>
    </lineage>
</organism>
<dbReference type="InterPro" id="IPR002930">
    <property type="entry name" value="GCV_H"/>
</dbReference>
<evidence type="ECO:0000259" key="2">
    <source>
        <dbReference type="PROSITE" id="PS50968"/>
    </source>
</evidence>
<dbReference type="PANTHER" id="PTHR11715">
    <property type="entry name" value="GLYCINE CLEAVAGE SYSTEM H PROTEIN"/>
    <property type="match status" value="1"/>
</dbReference>
<reference evidence="3 4" key="1">
    <citation type="submission" date="2017-05" db="EMBL/GenBank/DDBJ databases">
        <title>Vagococcus spp. assemblies.</title>
        <authorList>
            <person name="Gulvik C.A."/>
        </authorList>
    </citation>
    <scope>NUCLEOTIDE SEQUENCE [LARGE SCALE GENOMIC DNA]</scope>
    <source>
        <strain evidence="3 4">SS1995</strain>
    </source>
</reference>
<protein>
    <recommendedName>
        <fullName evidence="2">Lipoyl-binding domain-containing protein</fullName>
    </recommendedName>
</protein>
<dbReference type="GO" id="GO:0009249">
    <property type="term" value="P:protein lipoylation"/>
    <property type="evidence" value="ECO:0007669"/>
    <property type="project" value="TreeGrafter"/>
</dbReference>
<dbReference type="GO" id="GO:0005960">
    <property type="term" value="C:glycine cleavage complex"/>
    <property type="evidence" value="ECO:0007669"/>
    <property type="project" value="InterPro"/>
</dbReference>
<evidence type="ECO:0000313" key="3">
    <source>
        <dbReference type="EMBL" id="RST98381.1"/>
    </source>
</evidence>
<accession>A0A429ZXD8</accession>
<dbReference type="InterPro" id="IPR011053">
    <property type="entry name" value="Single_hybrid_motif"/>
</dbReference>
<dbReference type="PANTHER" id="PTHR11715:SF3">
    <property type="entry name" value="GLYCINE CLEAVAGE SYSTEM H PROTEIN-RELATED"/>
    <property type="match status" value="1"/>
</dbReference>
<comment type="caution">
    <text evidence="3">The sequence shown here is derived from an EMBL/GenBank/DDBJ whole genome shotgun (WGS) entry which is preliminary data.</text>
</comment>
<sequence length="91" mass="10165">MTDKNLWIKEEDDLIVVGLTVSAQDDLGKISFASFPKVGQKVSQGDEIIELEAEKAVVEYESPVSGKIVEINNQDVTLLDEPKAWLYKVKK</sequence>
<dbReference type="AlphaFoldDB" id="A0A429ZXD8"/>
<dbReference type="Proteomes" id="UP000287857">
    <property type="component" value="Unassembled WGS sequence"/>
</dbReference>
<name>A0A429ZXD8_9ENTE</name>
<keyword evidence="1" id="KW-0450">Lipoyl</keyword>
<evidence type="ECO:0000256" key="1">
    <source>
        <dbReference type="ARBA" id="ARBA00022823"/>
    </source>
</evidence>
<dbReference type="Gene3D" id="2.40.50.100">
    <property type="match status" value="1"/>
</dbReference>
<dbReference type="OrthoDB" id="9796712at2"/>
<evidence type="ECO:0000313" key="4">
    <source>
        <dbReference type="Proteomes" id="UP000287857"/>
    </source>
</evidence>
<dbReference type="PROSITE" id="PS50968">
    <property type="entry name" value="BIOTINYL_LIPOYL"/>
    <property type="match status" value="1"/>
</dbReference>
<dbReference type="CDD" id="cd06848">
    <property type="entry name" value="GCS_H"/>
    <property type="match status" value="1"/>
</dbReference>
<dbReference type="Pfam" id="PF01597">
    <property type="entry name" value="GCV_H"/>
    <property type="match status" value="1"/>
</dbReference>
<dbReference type="GO" id="GO:0005829">
    <property type="term" value="C:cytosol"/>
    <property type="evidence" value="ECO:0007669"/>
    <property type="project" value="TreeGrafter"/>
</dbReference>
<dbReference type="RefSeq" id="WP_125984161.1">
    <property type="nucleotide sequence ID" value="NZ_NGJS01000010.1"/>
</dbReference>
<dbReference type="InterPro" id="IPR000089">
    <property type="entry name" value="Biotin_lipoyl"/>
</dbReference>
<dbReference type="SUPFAM" id="SSF51230">
    <property type="entry name" value="Single hybrid motif"/>
    <property type="match status" value="1"/>
</dbReference>
<dbReference type="InterPro" id="IPR033753">
    <property type="entry name" value="GCV_H/Fam206"/>
</dbReference>
<gene>
    <name evidence="3" type="ORF">CBF37_07660</name>
</gene>
<dbReference type="GO" id="GO:0019464">
    <property type="term" value="P:glycine decarboxylation via glycine cleavage system"/>
    <property type="evidence" value="ECO:0007669"/>
    <property type="project" value="InterPro"/>
</dbReference>
<dbReference type="EMBL" id="NGJS01000010">
    <property type="protein sequence ID" value="RST98381.1"/>
    <property type="molecule type" value="Genomic_DNA"/>
</dbReference>
<feature type="domain" description="Lipoyl-binding" evidence="2">
    <location>
        <begin position="14"/>
        <end position="90"/>
    </location>
</feature>
<proteinExistence type="predicted"/>
<keyword evidence="4" id="KW-1185">Reference proteome</keyword>